<proteinExistence type="predicted"/>
<feature type="transmembrane region" description="Helical" evidence="5">
    <location>
        <begin position="233"/>
        <end position="254"/>
    </location>
</feature>
<name>A0AAD5DD19_AMBAR</name>
<keyword evidence="4 5" id="KW-0472">Membrane</keyword>
<reference evidence="7" key="1">
    <citation type="submission" date="2022-06" db="EMBL/GenBank/DDBJ databases">
        <title>Uncovering the hologenomic basis of an extraordinary plant invasion.</title>
        <authorList>
            <person name="Bieker V.C."/>
            <person name="Martin M.D."/>
            <person name="Gilbert T."/>
            <person name="Hodgins K."/>
            <person name="Battlay P."/>
            <person name="Petersen B."/>
            <person name="Wilson J."/>
        </authorList>
    </citation>
    <scope>NUCLEOTIDE SEQUENCE</scope>
    <source>
        <strain evidence="7">AA19_3_7</strain>
        <tissue evidence="7">Leaf</tissue>
    </source>
</reference>
<dbReference type="AlphaFoldDB" id="A0AAD5DD19"/>
<evidence type="ECO:0000256" key="4">
    <source>
        <dbReference type="ARBA" id="ARBA00023136"/>
    </source>
</evidence>
<evidence type="ECO:0000256" key="3">
    <source>
        <dbReference type="ARBA" id="ARBA00022989"/>
    </source>
</evidence>
<dbReference type="Pfam" id="PF04547">
    <property type="entry name" value="Anoctamin"/>
    <property type="match status" value="1"/>
</dbReference>
<feature type="transmembrane region" description="Helical" evidence="5">
    <location>
        <begin position="202"/>
        <end position="227"/>
    </location>
</feature>
<evidence type="ECO:0000256" key="5">
    <source>
        <dbReference type="SAM" id="Phobius"/>
    </source>
</evidence>
<dbReference type="GO" id="GO:0016020">
    <property type="term" value="C:membrane"/>
    <property type="evidence" value="ECO:0007669"/>
    <property type="project" value="UniProtKB-SubCell"/>
</dbReference>
<evidence type="ECO:0000256" key="2">
    <source>
        <dbReference type="ARBA" id="ARBA00022692"/>
    </source>
</evidence>
<dbReference type="PANTHER" id="PTHR12308">
    <property type="entry name" value="ANOCTAMIN"/>
    <property type="match status" value="1"/>
</dbReference>
<accession>A0AAD5DD19</accession>
<evidence type="ECO:0000313" key="7">
    <source>
        <dbReference type="EMBL" id="KAI7757327.1"/>
    </source>
</evidence>
<dbReference type="EMBL" id="JAMZMK010000138">
    <property type="protein sequence ID" value="KAI7757327.1"/>
    <property type="molecule type" value="Genomic_DNA"/>
</dbReference>
<comment type="caution">
    <text evidence="7">The sequence shown here is derived from an EMBL/GenBank/DDBJ whole genome shotgun (WGS) entry which is preliminary data.</text>
</comment>
<sequence>METLNEERWVFEMCVVVPKRIADQVVEGYGYDCVDVLVDEFYKTGLIVDRVVGIHDGFIKLAAPVEVLGKAATELQLKKRTQIGVDLQFQWDEAEAFTKQSDGSMFSWFERFRCYNHLIYGIVNKSDSPVILKSNCRDVVWEPGESLVRKLEKEGIVKEVFPIHDEMKRKRLLRCWALNWWDLTDQPLDEIYCYYGPKIATYFAFLGMYAKWLFIPAAFGIILQSVAFRSLQFLVLPLFFICIVSWAAFFFQFWKRKNSTLLARWQICYPDGAESTYKYTDTELSSSHSSVELLKKYAADKSEEKEKIQREELSGLMLRFRNDAIIILSTIGLQLPFELAYAHLYESIGSDIMKFGLTTVYLYAIQYFTQMGGKASAKLIKNEKNENSEYKANSLVYKVFGLYFMQSYIGLLYHAILHRNFMTLRHVIIQRLIVSEVLEIVIGNLLPYIKFSYGKYRAVHNKRKPETGSVAGKSNFSSRVEKEYLKPKFSASVGEELEDGLFDEFLELALQFGMVMMFACAFPAAFALAALVN</sequence>
<keyword evidence="8" id="KW-1185">Reference proteome</keyword>
<keyword evidence="2 5" id="KW-0812">Transmembrane</keyword>
<evidence type="ECO:0000256" key="1">
    <source>
        <dbReference type="ARBA" id="ARBA00004141"/>
    </source>
</evidence>
<feature type="transmembrane region" description="Helical" evidence="5">
    <location>
        <begin position="508"/>
        <end position="532"/>
    </location>
</feature>
<comment type="subcellular location">
    <subcellularLocation>
        <location evidence="1">Membrane</location>
        <topology evidence="1">Multi-pass membrane protein</topology>
    </subcellularLocation>
</comment>
<dbReference type="GO" id="GO:0005254">
    <property type="term" value="F:chloride channel activity"/>
    <property type="evidence" value="ECO:0007669"/>
    <property type="project" value="TreeGrafter"/>
</dbReference>
<protein>
    <recommendedName>
        <fullName evidence="6">Anoctamin transmembrane domain-containing protein</fullName>
    </recommendedName>
</protein>
<keyword evidence="3 5" id="KW-1133">Transmembrane helix</keyword>
<feature type="domain" description="Anoctamin transmembrane" evidence="6">
    <location>
        <begin position="191"/>
        <end position="533"/>
    </location>
</feature>
<dbReference type="Proteomes" id="UP001206925">
    <property type="component" value="Unassembled WGS sequence"/>
</dbReference>
<dbReference type="InterPro" id="IPR007632">
    <property type="entry name" value="Anoctamin"/>
</dbReference>
<organism evidence="7 8">
    <name type="scientific">Ambrosia artemisiifolia</name>
    <name type="common">Common ragweed</name>
    <dbReference type="NCBI Taxonomy" id="4212"/>
    <lineage>
        <taxon>Eukaryota</taxon>
        <taxon>Viridiplantae</taxon>
        <taxon>Streptophyta</taxon>
        <taxon>Embryophyta</taxon>
        <taxon>Tracheophyta</taxon>
        <taxon>Spermatophyta</taxon>
        <taxon>Magnoliopsida</taxon>
        <taxon>eudicotyledons</taxon>
        <taxon>Gunneridae</taxon>
        <taxon>Pentapetalae</taxon>
        <taxon>asterids</taxon>
        <taxon>campanulids</taxon>
        <taxon>Asterales</taxon>
        <taxon>Asteraceae</taxon>
        <taxon>Asteroideae</taxon>
        <taxon>Heliantheae alliance</taxon>
        <taxon>Heliantheae</taxon>
        <taxon>Ambrosia</taxon>
    </lineage>
</organism>
<gene>
    <name evidence="7" type="ORF">M8C21_031455</name>
</gene>
<dbReference type="PANTHER" id="PTHR12308:SF73">
    <property type="entry name" value="ANOCTAMIN"/>
    <property type="match status" value="1"/>
</dbReference>
<evidence type="ECO:0000259" key="6">
    <source>
        <dbReference type="Pfam" id="PF04547"/>
    </source>
</evidence>
<evidence type="ECO:0000313" key="8">
    <source>
        <dbReference type="Proteomes" id="UP001206925"/>
    </source>
</evidence>
<feature type="transmembrane region" description="Helical" evidence="5">
    <location>
        <begin position="395"/>
        <end position="416"/>
    </location>
</feature>
<dbReference type="InterPro" id="IPR049452">
    <property type="entry name" value="Anoctamin_TM"/>
</dbReference>